<dbReference type="AlphaFoldDB" id="A0AAJ5X8K6"/>
<dbReference type="EMBL" id="CP119316">
    <property type="protein sequence ID" value="WEK46607.1"/>
    <property type="molecule type" value="Genomic_DNA"/>
</dbReference>
<reference evidence="4" key="1">
    <citation type="submission" date="2023-03" db="EMBL/GenBank/DDBJ databases">
        <title>Andean soil-derived lignocellulolytic bacterial consortium as a source of novel taxa and putative plastic-active enzymes.</title>
        <authorList>
            <person name="Diaz-Garcia L."/>
            <person name="Chuvochina M."/>
            <person name="Feuerriegel G."/>
            <person name="Bunk B."/>
            <person name="Sproer C."/>
            <person name="Streit W.R."/>
            <person name="Rodriguez L.M."/>
            <person name="Overmann J."/>
            <person name="Jimenez D.J."/>
        </authorList>
    </citation>
    <scope>NUCLEOTIDE SEQUENCE</scope>
    <source>
        <strain evidence="4">MAG 26</strain>
    </source>
</reference>
<dbReference type="KEGG" id="acob:P0Y56_16615"/>
<dbReference type="PANTHER" id="PTHR30373:SF2">
    <property type="entry name" value="UPF0603 PROTEIN YGCG"/>
    <property type="match status" value="1"/>
</dbReference>
<keyword evidence="2" id="KW-0732">Signal</keyword>
<name>A0AAJ5X8K6_9SPHN</name>
<dbReference type="Pfam" id="PF04536">
    <property type="entry name" value="TPM_phosphatase"/>
    <property type="match status" value="1"/>
</dbReference>
<keyword evidence="1" id="KW-1133">Transmembrane helix</keyword>
<feature type="chain" id="PRO_5042497017" evidence="2">
    <location>
        <begin position="31"/>
        <end position="281"/>
    </location>
</feature>
<evidence type="ECO:0000313" key="5">
    <source>
        <dbReference type="Proteomes" id="UP001218362"/>
    </source>
</evidence>
<feature type="signal peptide" evidence="2">
    <location>
        <begin position="1"/>
        <end position="30"/>
    </location>
</feature>
<gene>
    <name evidence="4" type="ORF">P0Y56_16615</name>
</gene>
<keyword evidence="1" id="KW-0812">Transmembrane</keyword>
<organism evidence="4 5">
    <name type="scientific">Candidatus Andeanibacterium colombiense</name>
    <dbReference type="NCBI Taxonomy" id="3121345"/>
    <lineage>
        <taxon>Bacteria</taxon>
        <taxon>Pseudomonadati</taxon>
        <taxon>Pseudomonadota</taxon>
        <taxon>Alphaproteobacteria</taxon>
        <taxon>Sphingomonadales</taxon>
        <taxon>Sphingomonadaceae</taxon>
        <taxon>Candidatus Andeanibacterium</taxon>
    </lineage>
</organism>
<feature type="transmembrane region" description="Helical" evidence="1">
    <location>
        <begin position="193"/>
        <end position="212"/>
    </location>
</feature>
<dbReference type="Gene3D" id="3.10.310.50">
    <property type="match status" value="1"/>
</dbReference>
<evidence type="ECO:0000256" key="1">
    <source>
        <dbReference type="SAM" id="Phobius"/>
    </source>
</evidence>
<evidence type="ECO:0000259" key="3">
    <source>
        <dbReference type="Pfam" id="PF04536"/>
    </source>
</evidence>
<evidence type="ECO:0000313" key="4">
    <source>
        <dbReference type="EMBL" id="WEK46607.1"/>
    </source>
</evidence>
<protein>
    <submittedName>
        <fullName evidence="4">TPM domain-containing protein</fullName>
    </submittedName>
</protein>
<accession>A0AAJ5X8K6</accession>
<evidence type="ECO:0000256" key="2">
    <source>
        <dbReference type="SAM" id="SignalP"/>
    </source>
</evidence>
<feature type="domain" description="TPM" evidence="3">
    <location>
        <begin position="40"/>
        <end position="163"/>
    </location>
</feature>
<dbReference type="Proteomes" id="UP001218362">
    <property type="component" value="Chromosome"/>
</dbReference>
<sequence>MLRLRDHALALVNCLLAAMLLAGIAAPANAALPPRPDKAVYDGANIIPDADEAALDQQLGAYVAKTGNAVIVATVPSLDGDTIETYAPKLYETWGIGSKERDTGVLLLVAPNERKVRIEVGYGLTPYITDILSGRIIANDITPRFKQGDYAGGIDAGVSAIVTQLNRTPADAKAIADAAAASQKARHEANGPTVFGVIFWIVMIVAFVGFFARRNGGRRYGGGGIGSAVGNIVLWEALNAATRGGGGSSWGGGGGGFGGGGGGFGGFGGGMSGGGGASGSW</sequence>
<keyword evidence="1" id="KW-0472">Membrane</keyword>
<dbReference type="PANTHER" id="PTHR30373">
    <property type="entry name" value="UPF0603 PROTEIN YGCG"/>
    <property type="match status" value="1"/>
</dbReference>
<proteinExistence type="predicted"/>
<dbReference type="InterPro" id="IPR007621">
    <property type="entry name" value="TPM_dom"/>
</dbReference>